<dbReference type="RefSeq" id="WP_259093917.1">
    <property type="nucleotide sequence ID" value="NZ_BAAAZC010000026.1"/>
</dbReference>
<dbReference type="Proteomes" id="UP001500742">
    <property type="component" value="Unassembled WGS sequence"/>
</dbReference>
<comment type="caution">
    <text evidence="1">The sequence shown here is derived from an EMBL/GenBank/DDBJ whole genome shotgun (WGS) entry which is preliminary data.</text>
</comment>
<dbReference type="EMBL" id="BAAAZC010000026">
    <property type="protein sequence ID" value="GAA3982553.1"/>
    <property type="molecule type" value="Genomic_DNA"/>
</dbReference>
<proteinExistence type="predicted"/>
<evidence type="ECO:0008006" key="3">
    <source>
        <dbReference type="Google" id="ProtNLM"/>
    </source>
</evidence>
<reference evidence="2" key="1">
    <citation type="journal article" date="2019" name="Int. J. Syst. Evol. Microbiol.">
        <title>The Global Catalogue of Microorganisms (GCM) 10K type strain sequencing project: providing services to taxonomists for standard genome sequencing and annotation.</title>
        <authorList>
            <consortium name="The Broad Institute Genomics Platform"/>
            <consortium name="The Broad Institute Genome Sequencing Center for Infectious Disease"/>
            <person name="Wu L."/>
            <person name="Ma J."/>
        </authorList>
    </citation>
    <scope>NUCLEOTIDE SEQUENCE [LARGE SCALE GENOMIC DNA]</scope>
    <source>
        <strain evidence="2">JCM 16601</strain>
    </source>
</reference>
<organism evidence="1 2">
    <name type="scientific">Mucilaginibacter dorajii</name>
    <dbReference type="NCBI Taxonomy" id="692994"/>
    <lineage>
        <taxon>Bacteria</taxon>
        <taxon>Pseudomonadati</taxon>
        <taxon>Bacteroidota</taxon>
        <taxon>Sphingobacteriia</taxon>
        <taxon>Sphingobacteriales</taxon>
        <taxon>Sphingobacteriaceae</taxon>
        <taxon>Mucilaginibacter</taxon>
    </lineage>
</organism>
<sequence length="177" mass="19726">MSKIYFPGAVGLSIPFGGLDESVKRGLMINTALEVRPTAGNALFYRFNYDAITNHYKEVYNNSPTNVNNGKLSSAIFSLGMGYRKKVGIIKLFGLLQPGIAINSYDKVTDRAGSITIDQVTRRHFSMKLSGGAEYYLAEHFALTFEPSYFYLSPRNSYKLLNPQSVNFSIGFTTTLF</sequence>
<name>A0ABP7QHA7_9SPHI</name>
<evidence type="ECO:0000313" key="1">
    <source>
        <dbReference type="EMBL" id="GAA3982553.1"/>
    </source>
</evidence>
<protein>
    <recommendedName>
        <fullName evidence="3">Outer membrane protein beta-barrel domain-containing protein</fullName>
    </recommendedName>
</protein>
<gene>
    <name evidence="1" type="ORF">GCM10022210_37610</name>
</gene>
<dbReference type="SUPFAM" id="SSF56925">
    <property type="entry name" value="OMPA-like"/>
    <property type="match status" value="1"/>
</dbReference>
<keyword evidence="2" id="KW-1185">Reference proteome</keyword>
<accession>A0ABP7QHA7</accession>
<dbReference type="InterPro" id="IPR011250">
    <property type="entry name" value="OMP/PagP_B-barrel"/>
</dbReference>
<evidence type="ECO:0000313" key="2">
    <source>
        <dbReference type="Proteomes" id="UP001500742"/>
    </source>
</evidence>